<gene>
    <name evidence="3 4" type="primary">larC</name>
    <name evidence="4" type="ORF">IAD36_02370</name>
</gene>
<name>A0A9D1DKD3_9FIRM</name>
<dbReference type="Pfam" id="PF01969">
    <property type="entry name" value="Ni_insertion"/>
    <property type="match status" value="1"/>
</dbReference>
<dbReference type="NCBIfam" id="TIGR00299">
    <property type="entry name" value="nickel pincer cofactor biosynthesis protein LarC"/>
    <property type="match status" value="1"/>
</dbReference>
<dbReference type="GO" id="GO:0016829">
    <property type="term" value="F:lyase activity"/>
    <property type="evidence" value="ECO:0007669"/>
    <property type="project" value="UniProtKB-UniRule"/>
</dbReference>
<evidence type="ECO:0000256" key="2">
    <source>
        <dbReference type="ARBA" id="ARBA00023239"/>
    </source>
</evidence>
<evidence type="ECO:0000313" key="5">
    <source>
        <dbReference type="Proteomes" id="UP000824238"/>
    </source>
</evidence>
<reference evidence="4" key="1">
    <citation type="submission" date="2020-10" db="EMBL/GenBank/DDBJ databases">
        <authorList>
            <person name="Gilroy R."/>
        </authorList>
    </citation>
    <scope>NUCLEOTIDE SEQUENCE</scope>
    <source>
        <strain evidence="4">ChiGjej3B3-7149</strain>
    </source>
</reference>
<dbReference type="Proteomes" id="UP000824238">
    <property type="component" value="Unassembled WGS sequence"/>
</dbReference>
<proteinExistence type="inferred from homology"/>
<evidence type="ECO:0000313" key="4">
    <source>
        <dbReference type="EMBL" id="HIR54431.1"/>
    </source>
</evidence>
<dbReference type="HAMAP" id="MF_01074">
    <property type="entry name" value="LarC"/>
    <property type="match status" value="1"/>
</dbReference>
<dbReference type="InterPro" id="IPR002822">
    <property type="entry name" value="Ni_insertion"/>
</dbReference>
<organism evidence="4 5">
    <name type="scientific">Candidatus Scatomorpha intestinigallinarum</name>
    <dbReference type="NCBI Taxonomy" id="2840923"/>
    <lineage>
        <taxon>Bacteria</taxon>
        <taxon>Bacillati</taxon>
        <taxon>Bacillota</taxon>
        <taxon>Clostridia</taxon>
        <taxon>Eubacteriales</taxon>
        <taxon>Candidatus Scatomorpha</taxon>
    </lineage>
</organism>
<comment type="function">
    <text evidence="3">Involved in the biosynthesis of a nickel-pincer cofactor ((SCS)Ni(II) pincer complex). Binds Ni(2+), and functions in nickel delivery to pyridinium-3,5-bisthiocarboxylic acid mononucleotide (P2TMN), to form the mature cofactor. Is thus probably required for the activation of nickel-pincer cofactor-dependent enzymes.</text>
</comment>
<evidence type="ECO:0000256" key="3">
    <source>
        <dbReference type="HAMAP-Rule" id="MF_01074"/>
    </source>
</evidence>
<dbReference type="PANTHER" id="PTHR36566">
    <property type="entry name" value="NICKEL INSERTION PROTEIN-RELATED"/>
    <property type="match status" value="1"/>
</dbReference>
<comment type="catalytic activity">
    <reaction evidence="3">
        <text>Ni(II)-pyridinium-3,5-bisthiocarboxylate mononucleotide = pyridinium-3,5-bisthiocarboxylate mononucleotide + Ni(2+)</text>
        <dbReference type="Rhea" id="RHEA:54784"/>
        <dbReference type="ChEBI" id="CHEBI:49786"/>
        <dbReference type="ChEBI" id="CHEBI:137372"/>
        <dbReference type="ChEBI" id="CHEBI:137373"/>
        <dbReference type="EC" id="4.99.1.12"/>
    </reaction>
</comment>
<evidence type="ECO:0000256" key="1">
    <source>
        <dbReference type="ARBA" id="ARBA00022596"/>
    </source>
</evidence>
<comment type="caution">
    <text evidence="4">The sequence shown here is derived from an EMBL/GenBank/DDBJ whole genome shotgun (WGS) entry which is preliminary data.</text>
</comment>
<dbReference type="GO" id="GO:0016151">
    <property type="term" value="F:nickel cation binding"/>
    <property type="evidence" value="ECO:0007669"/>
    <property type="project" value="UniProtKB-UniRule"/>
</dbReference>
<dbReference type="Gene3D" id="3.30.70.1380">
    <property type="entry name" value="Transcriptional regulatory protein pf0864 domain like"/>
    <property type="match status" value="1"/>
</dbReference>
<protein>
    <recommendedName>
        <fullName evidence="3">Pyridinium-3,5-bisthiocarboxylic acid mononucleotide nickel insertion protein</fullName>
        <shortName evidence="3">P2TMN nickel insertion protein</shortName>
        <ecNumber evidence="3">4.99.1.12</ecNumber>
    </recommendedName>
    <alternativeName>
        <fullName evidence="3">Nickel-pincer cofactor biosynthesis protein LarC</fullName>
    </alternativeName>
</protein>
<dbReference type="GO" id="GO:0051604">
    <property type="term" value="P:protein maturation"/>
    <property type="evidence" value="ECO:0007669"/>
    <property type="project" value="UniProtKB-UniRule"/>
</dbReference>
<keyword evidence="1 3" id="KW-0533">Nickel</keyword>
<dbReference type="AlphaFoldDB" id="A0A9D1DKD3"/>
<keyword evidence="2 3" id="KW-0456">Lyase</keyword>
<accession>A0A9D1DKD3</accession>
<comment type="similarity">
    <text evidence="3">Belongs to the LarC family.</text>
</comment>
<reference evidence="4" key="2">
    <citation type="journal article" date="2021" name="PeerJ">
        <title>Extensive microbial diversity within the chicken gut microbiome revealed by metagenomics and culture.</title>
        <authorList>
            <person name="Gilroy R."/>
            <person name="Ravi A."/>
            <person name="Getino M."/>
            <person name="Pursley I."/>
            <person name="Horton D.L."/>
            <person name="Alikhan N.F."/>
            <person name="Baker D."/>
            <person name="Gharbi K."/>
            <person name="Hall N."/>
            <person name="Watson M."/>
            <person name="Adriaenssens E.M."/>
            <person name="Foster-Nyarko E."/>
            <person name="Jarju S."/>
            <person name="Secka A."/>
            <person name="Antonio M."/>
            <person name="Oren A."/>
            <person name="Chaudhuri R.R."/>
            <person name="La Ragione R."/>
            <person name="Hildebrand F."/>
            <person name="Pallen M.J."/>
        </authorList>
    </citation>
    <scope>NUCLEOTIDE SEQUENCE</scope>
    <source>
        <strain evidence="4">ChiGjej3B3-7149</strain>
    </source>
</reference>
<dbReference type="PANTHER" id="PTHR36566:SF1">
    <property type="entry name" value="PYRIDINIUM-3,5-BISTHIOCARBOXYLIC ACID MONONUCLEOTIDE NICKEL INSERTION PROTEIN"/>
    <property type="match status" value="1"/>
</dbReference>
<dbReference type="EC" id="4.99.1.12" evidence="3"/>
<dbReference type="EMBL" id="DVHH01000063">
    <property type="protein sequence ID" value="HIR54431.1"/>
    <property type="molecule type" value="Genomic_DNA"/>
</dbReference>
<sequence>MRTLYLDCGMGASGDMLMAALSALTPEGGRIGERLEALGLPGLRVRLEQAARGGISGRHISVTVHGEDEAEPDAHHARHSHRSLADILELIDALELPEAVREDVRAVYGLIARAEGEAHGCEPGEVHFHEVGSLDAVADIAGASLLLRELGPERVVVSPVRLGYGTVRCAHGQLPVPAPATAALIRGVPAYAGDIEGEMCTPTGAALIRHFATEFGHMPEMTLEAVGCGLGSREYPGTANCLRAFLGESRAPERAVSELRCNLDDVTAEDLAFTQELLFERGALDVYTQAIGMKKGRSGVMLSCLCAREREEEFAQLILRHTPSLGLRVYHPQRVTLPRREERIETPYGAVRIKRAGGKVKPEYEDLARIARETGKTLAELRAELARS</sequence>